<name>A0A6I8W7V2_DROPS</name>
<accession>A0A6I8W7V2</accession>
<evidence type="ECO:0000256" key="2">
    <source>
        <dbReference type="ARBA" id="ARBA00012732"/>
    </source>
</evidence>
<keyword evidence="3" id="KW-0929">Antimicrobial</keyword>
<comment type="similarity">
    <text evidence="6">Belongs to the glycosyl hydrolase 22 family.</text>
</comment>
<dbReference type="InParanoid" id="A0A6I8W7V2"/>
<comment type="catalytic activity">
    <reaction evidence="1">
        <text>Hydrolysis of (1-&gt;4)-beta-linkages between N-acetylmuramic acid and N-acetyl-D-glucosamine residues in a peptidoglycan and between N-acetyl-D-glucosamine residues in chitodextrins.</text>
        <dbReference type="EC" id="3.2.1.17"/>
    </reaction>
</comment>
<keyword evidence="3" id="KW-0081">Bacteriolytic enzyme</keyword>
<dbReference type="PANTHER" id="PTHR11407:SF63">
    <property type="entry name" value="LYSOZYME C"/>
    <property type="match status" value="1"/>
</dbReference>
<dbReference type="PRINTS" id="PR00135">
    <property type="entry name" value="LYZLACT"/>
</dbReference>
<dbReference type="CDD" id="cd16899">
    <property type="entry name" value="LYZ_C_invert"/>
    <property type="match status" value="4"/>
</dbReference>
<proteinExistence type="inferred from homology"/>
<dbReference type="FunFam" id="1.10.530.10:FF:000016">
    <property type="entry name" value="Uncharacterized protein, isoform B"/>
    <property type="match status" value="3"/>
</dbReference>
<dbReference type="Pfam" id="PF00062">
    <property type="entry name" value="Lys"/>
    <property type="match status" value="4"/>
</dbReference>
<evidence type="ECO:0000256" key="4">
    <source>
        <dbReference type="ARBA" id="ARBA00023157"/>
    </source>
</evidence>
<sequence>MSRQSLLPLLVPFLLLLFVCPLGRVSGKIFDRCELAKLLQHRFGLPSAQVATLVCIAQHSSDLNTAAFGGGTGPGGGSHGIFQISDVYWCSPPGQGAGCGLSCSRLRDDDIADDVLCVRKIYAEHQRISGDGFSAWQAYSAYCRQDVASYVAGCGVGVSGTALSVAASYQHPQQVKVNHYQGQPQVPLAVAPVQRQAKIYNRCELAQELYYQHKLPMPQIPTWVCIAQHESSFNTAAVGRLNADGSADHGLFQISDLFWCTHDQRAGKGCHATCNQFLDTSISDDVQCIRRIHQEHTQISGDGFNAWTVYKRNCLDQHYEQVAACFAKPQVIASHPNAIGGSPIKSKVSYAYQFGQQKITPVAPVAPIANQYYKPAPPLLTYQRVGVSYQGNPFLRPPQAAPQRAAQSHPNAIGFGGKVGQSLANPFFSHKQTQHTTQHYQQHYQQAHYQQQYLHNTHSTPVITSTSTSRTGTGTGKVFKRCELAQELYFSHKFPMQDIATWVCIAEHESSLRTAAVGRLNADGSADHGLFQISDLYWCTHGGAENGGKGCHIDCDRLLDSDISDDVQCIRTIHEEHTRISGDGFTAWTVYNGHCRQQTKADIVGCFGGTDLSKEQVPPAKGNEITKKAPPQRAKGKIFKRCELAQELYYKHKLPMKEIPTWVCIAEHESSFNTAAVGRLNADGSADHGLFQISDLYWCTHGEGGGKACHIECDRLLDSDISDDVKCIRTIHEEHTRLSGDGFNAWTVYNGHCQHQSLAMLSDCFDGNEITEAQRPRPSPYAERPQVKPQQVIMDKPQQKIAASHGYANNPFLQNIQAVKNPQVSAQQLALFSNSKEKPSTALVPGSSPSTRPNYDHNPFLKAPGSPRPSAPPLKNSVQVKPNNNLSYAQNPFLSLLARPIVPARAPVKPSVATKSPQHVTRPYVSSDSFRNEVIKYTATSSGTTTTTTKHPITSTTTKTTTKSTAKATVRPTSFPPWVWQTSAKTTTRTKPTTRPPSTTKATTHYTTVTKPTSRPTLTTQRSAATTRPTTISTTTRPITRYIAVTKPTTRRTSTTRPATTLRTVPTTRPSTTARSVTHYTTATKPLPRATPTTRPTTTARPATTTRTVPSTRPTASTKTTNHPAPTTRPTITTRRTLTTRSTTRYTATARPTQRSTTRQTTRYSAITTRATRPTTSKTLPSTTPRPYLFTSTTTPQKSSTTADPFSHPFFQKFKAKFEKTPSPVLQIKTPTTTAAPSRQNQSTTSSPYYAKYQENKVKVAAKTVFSYDFGQNRTTTKRPDNPTTKIASRAPKSAFDVYLNWNKN</sequence>
<organism evidence="10 11">
    <name type="scientific">Drosophila pseudoobscura pseudoobscura</name>
    <name type="common">Fruit fly</name>
    <dbReference type="NCBI Taxonomy" id="46245"/>
    <lineage>
        <taxon>Eukaryota</taxon>
        <taxon>Metazoa</taxon>
        <taxon>Ecdysozoa</taxon>
        <taxon>Arthropoda</taxon>
        <taxon>Hexapoda</taxon>
        <taxon>Insecta</taxon>
        <taxon>Pterygota</taxon>
        <taxon>Neoptera</taxon>
        <taxon>Endopterygota</taxon>
        <taxon>Diptera</taxon>
        <taxon>Brachycera</taxon>
        <taxon>Muscomorpha</taxon>
        <taxon>Ephydroidea</taxon>
        <taxon>Drosophilidae</taxon>
        <taxon>Drosophila</taxon>
        <taxon>Sophophora</taxon>
    </lineage>
</organism>
<evidence type="ECO:0000259" key="9">
    <source>
        <dbReference type="PROSITE" id="PS00128"/>
    </source>
</evidence>
<evidence type="ECO:0000256" key="5">
    <source>
        <dbReference type="ARBA" id="ARBA00023295"/>
    </source>
</evidence>
<protein>
    <recommendedName>
        <fullName evidence="2">lysozyme</fullName>
        <ecNumber evidence="2">3.2.1.17</ecNumber>
    </recommendedName>
</protein>
<dbReference type="GO" id="GO:0042742">
    <property type="term" value="P:defense response to bacterium"/>
    <property type="evidence" value="ECO:0007669"/>
    <property type="project" value="UniProtKB-KW"/>
</dbReference>
<dbReference type="RefSeq" id="XP_033239456.1">
    <property type="nucleotide sequence ID" value="XM_033383565.1"/>
</dbReference>
<feature type="region of interest" description="Disordered" evidence="7">
    <location>
        <begin position="835"/>
        <end position="877"/>
    </location>
</feature>
<feature type="domain" description="Glycosyl hydrolases family 22 (GH22)" evidence="9">
    <location>
        <begin position="551"/>
        <end position="569"/>
    </location>
</feature>
<evidence type="ECO:0000256" key="7">
    <source>
        <dbReference type="SAM" id="MobiDB-lite"/>
    </source>
</evidence>
<dbReference type="InterPro" id="IPR001916">
    <property type="entry name" value="Glyco_hydro_22"/>
</dbReference>
<evidence type="ECO:0000313" key="10">
    <source>
        <dbReference type="Proteomes" id="UP000001819"/>
    </source>
</evidence>
<keyword evidence="10" id="KW-1185">Reference proteome</keyword>
<feature type="domain" description="Glycosyl hydrolases family 22 (GH22)" evidence="9">
    <location>
        <begin position="99"/>
        <end position="117"/>
    </location>
</feature>
<evidence type="ECO:0000256" key="1">
    <source>
        <dbReference type="ARBA" id="ARBA00000632"/>
    </source>
</evidence>
<dbReference type="FunCoup" id="A0A6I8W7V2">
    <property type="interactions" value="50"/>
</dbReference>
<gene>
    <name evidence="11" type="primary">LOC6899991</name>
</gene>
<dbReference type="PROSITE" id="PS00128">
    <property type="entry name" value="GLYCOSYL_HYDROL_F22_1"/>
    <property type="match status" value="3"/>
</dbReference>
<feature type="chain" id="PRO_5026054822" description="lysozyme" evidence="8">
    <location>
        <begin position="28"/>
        <end position="1305"/>
    </location>
</feature>
<evidence type="ECO:0000256" key="8">
    <source>
        <dbReference type="SAM" id="SignalP"/>
    </source>
</evidence>
<evidence type="ECO:0000313" key="11">
    <source>
        <dbReference type="RefSeq" id="XP_033239456.1"/>
    </source>
</evidence>
<dbReference type="ExpressionAtlas" id="A0A6I8W7V2">
    <property type="expression patterns" value="baseline"/>
</dbReference>
<reference evidence="11" key="1">
    <citation type="submission" date="2025-08" db="UniProtKB">
        <authorList>
            <consortium name="RefSeq"/>
        </authorList>
    </citation>
    <scope>IDENTIFICATION</scope>
    <source>
        <strain evidence="11">MV-25-SWS-2005</strain>
        <tissue evidence="11">Whole body</tissue>
    </source>
</reference>
<dbReference type="PANTHER" id="PTHR11407">
    <property type="entry name" value="LYSOZYME C"/>
    <property type="match status" value="1"/>
</dbReference>
<dbReference type="GO" id="GO:0003796">
    <property type="term" value="F:lysozyme activity"/>
    <property type="evidence" value="ECO:0007669"/>
    <property type="project" value="UniProtKB-EC"/>
</dbReference>
<feature type="region of interest" description="Disordered" evidence="7">
    <location>
        <begin position="770"/>
        <end position="790"/>
    </location>
</feature>
<dbReference type="SUPFAM" id="SSF53955">
    <property type="entry name" value="Lysozyme-like"/>
    <property type="match status" value="4"/>
</dbReference>
<keyword evidence="5" id="KW-0378">Hydrolase</keyword>
<feature type="signal peptide" evidence="8">
    <location>
        <begin position="1"/>
        <end position="27"/>
    </location>
</feature>
<dbReference type="EC" id="3.2.1.17" evidence="2"/>
<feature type="region of interest" description="Disordered" evidence="7">
    <location>
        <begin position="984"/>
        <end position="1031"/>
    </location>
</feature>
<dbReference type="SMART" id="SM00263">
    <property type="entry name" value="LYZ1"/>
    <property type="match status" value="4"/>
</dbReference>
<dbReference type="GO" id="GO:0031640">
    <property type="term" value="P:killing of cells of another organism"/>
    <property type="evidence" value="ECO:0007669"/>
    <property type="project" value="UniProtKB-KW"/>
</dbReference>
<dbReference type="Gene3D" id="1.10.530.10">
    <property type="match status" value="4"/>
</dbReference>
<feature type="compositionally biased region" description="Low complexity" evidence="7">
    <location>
        <begin position="984"/>
        <end position="1013"/>
    </location>
</feature>
<keyword evidence="8" id="KW-0732">Signal</keyword>
<evidence type="ECO:0000256" key="3">
    <source>
        <dbReference type="ARBA" id="ARBA00022638"/>
    </source>
</evidence>
<dbReference type="PROSITE" id="PS51348">
    <property type="entry name" value="GLYCOSYL_HYDROL_F22_2"/>
    <property type="match status" value="4"/>
</dbReference>
<feature type="region of interest" description="Disordered" evidence="7">
    <location>
        <begin position="942"/>
        <end position="969"/>
    </location>
</feature>
<dbReference type="InterPro" id="IPR023346">
    <property type="entry name" value="Lysozyme-like_dom_sf"/>
</dbReference>
<feature type="region of interest" description="Disordered" evidence="7">
    <location>
        <begin position="1048"/>
        <end position="1204"/>
    </location>
</feature>
<keyword evidence="5" id="KW-0326">Glycosidase</keyword>
<feature type="domain" description="Glycosyl hydrolases family 22 (GH22)" evidence="9">
    <location>
        <begin position="709"/>
        <end position="727"/>
    </location>
</feature>
<dbReference type="Proteomes" id="UP000001819">
    <property type="component" value="Chromosome X"/>
</dbReference>
<feature type="compositionally biased region" description="Low complexity" evidence="7">
    <location>
        <begin position="1022"/>
        <end position="1031"/>
    </location>
</feature>
<feature type="compositionally biased region" description="Low complexity" evidence="7">
    <location>
        <begin position="1048"/>
        <end position="1202"/>
    </location>
</feature>
<dbReference type="InterPro" id="IPR019799">
    <property type="entry name" value="Glyco_hydro_22_CS"/>
</dbReference>
<keyword evidence="4" id="KW-1015">Disulfide bond</keyword>
<evidence type="ECO:0000256" key="6">
    <source>
        <dbReference type="RuleBase" id="RU004440"/>
    </source>
</evidence>